<dbReference type="AlphaFoldDB" id="A0A2T2YLJ5"/>
<dbReference type="OrthoDB" id="609711at2"/>
<evidence type="ECO:0000313" key="2">
    <source>
        <dbReference type="Proteomes" id="UP000240357"/>
    </source>
</evidence>
<keyword evidence="2" id="KW-1185">Reference proteome</keyword>
<organism evidence="1 2">
    <name type="scientific">Adhaeribacter arboris</name>
    <dbReference type="NCBI Taxonomy" id="2072846"/>
    <lineage>
        <taxon>Bacteria</taxon>
        <taxon>Pseudomonadati</taxon>
        <taxon>Bacteroidota</taxon>
        <taxon>Cytophagia</taxon>
        <taxon>Cytophagales</taxon>
        <taxon>Hymenobacteraceae</taxon>
        <taxon>Adhaeribacter</taxon>
    </lineage>
</organism>
<evidence type="ECO:0008006" key="3">
    <source>
        <dbReference type="Google" id="ProtNLM"/>
    </source>
</evidence>
<name>A0A2T2YLJ5_9BACT</name>
<gene>
    <name evidence="1" type="ORF">AHMF7605_24225</name>
</gene>
<accession>A0A2T2YLJ5</accession>
<dbReference type="Proteomes" id="UP000240357">
    <property type="component" value="Unassembled WGS sequence"/>
</dbReference>
<proteinExistence type="predicted"/>
<evidence type="ECO:0000313" key="1">
    <source>
        <dbReference type="EMBL" id="PSR56381.1"/>
    </source>
</evidence>
<dbReference type="Gene3D" id="3.10.20.310">
    <property type="entry name" value="membrane protein fhac"/>
    <property type="match status" value="1"/>
</dbReference>
<comment type="caution">
    <text evidence="1">The sequence shown here is derived from an EMBL/GenBank/DDBJ whole genome shotgun (WGS) entry which is preliminary data.</text>
</comment>
<dbReference type="EMBL" id="PYFT01000001">
    <property type="protein sequence ID" value="PSR56381.1"/>
    <property type="molecule type" value="Genomic_DNA"/>
</dbReference>
<protein>
    <recommendedName>
        <fullName evidence="3">POTRA domain-containing protein</fullName>
    </recommendedName>
</protein>
<dbReference type="RefSeq" id="WP_106932559.1">
    <property type="nucleotide sequence ID" value="NZ_PYFT01000001.1"/>
</dbReference>
<reference evidence="1 2" key="1">
    <citation type="submission" date="2018-03" db="EMBL/GenBank/DDBJ databases">
        <title>Adhaeribacter sp. HMF7605 Genome sequencing and assembly.</title>
        <authorList>
            <person name="Kang H."/>
            <person name="Kang J."/>
            <person name="Cha I."/>
            <person name="Kim H."/>
            <person name="Joh K."/>
        </authorList>
    </citation>
    <scope>NUCLEOTIDE SEQUENCE [LARGE SCALE GENOMIC DNA]</scope>
    <source>
        <strain evidence="1 2">HMF7605</strain>
    </source>
</reference>
<sequence length="628" mass="72751">MVLIVSILKRFVLLILVLVLATASGYAQQTKPNPDSLQKNAADTTHRILDSDKIIKDLKAYSKRKTLVGRMIKAVFRFDRKPEPAAVNPQLLNYQFKEHHYKIVRRIYIKSLDAFGYSINDTLRLPANFLEKAGNSLHVKTHQGRIRNKLLFKQGEPLDPLDLTESERLLRQTDYILDARVTVNEETSTADSVDIVVITKDVFSISVGGSYNAGRGSGRVVLRDINFMGSGHQIRNSYRFGLDSIQQSYEYTGSYRVENIYKTFISSELIYRNEVNYKQKGASLQRDFFAINTKYAGAIALNWYTLPVYVRLTDSTGQRQNISFSTQDYWLSKSFRFKSYNLGQENRARIITSGRVIITRYPTPPTDEYQSNTFYLAGIGYTYRKYYKDRYLFGFGRTEDIPAGNLLALTYGLEHGNNFNRRYVDIKAGFGKYQRNFGYLNFTSEFNTFIRDKKWEQGELATEILYFTRLYSINTWRMRHFVWNRTSYGLNRKYGENVLNINKYEGIRGFSSPDRGTRKFVLNYENNLYTPLSFVGFRFAIVAFADFAWLSTGNSSNPFQNTPLQGYGIGFRFLNEYTTFNTIQISLGFYPQGPSSFKTYPSTRPYYEFNDFTYSRPINAVFGDGIYR</sequence>